<reference evidence="3" key="1">
    <citation type="submission" date="2020-08" db="EMBL/GenBank/DDBJ databases">
        <title>Genome public.</title>
        <authorList>
            <person name="Liu C."/>
            <person name="Sun Q."/>
        </authorList>
    </citation>
    <scope>NUCLEOTIDE SEQUENCE</scope>
    <source>
        <strain evidence="3">BX21</strain>
    </source>
</reference>
<dbReference type="CDD" id="cd01298">
    <property type="entry name" value="ATZ_TRZ_like"/>
    <property type="match status" value="1"/>
</dbReference>
<dbReference type="Proteomes" id="UP000601171">
    <property type="component" value="Unassembled WGS sequence"/>
</dbReference>
<dbReference type="GO" id="GO:0016810">
    <property type="term" value="F:hydrolase activity, acting on carbon-nitrogen (but not peptide) bonds"/>
    <property type="evidence" value="ECO:0007669"/>
    <property type="project" value="InterPro"/>
</dbReference>
<comment type="caution">
    <text evidence="3">The sequence shown here is derived from an EMBL/GenBank/DDBJ whole genome shotgun (WGS) entry which is preliminary data.</text>
</comment>
<dbReference type="InterPro" id="IPR050287">
    <property type="entry name" value="MTA/SAH_deaminase"/>
</dbReference>
<dbReference type="InterPro" id="IPR011059">
    <property type="entry name" value="Metal-dep_hydrolase_composite"/>
</dbReference>
<protein>
    <submittedName>
        <fullName evidence="3">Amidohydrolase</fullName>
    </submittedName>
</protein>
<dbReference type="SUPFAM" id="SSF51338">
    <property type="entry name" value="Composite domain of metallo-dependent hydrolases"/>
    <property type="match status" value="1"/>
</dbReference>
<dbReference type="PANTHER" id="PTHR43794">
    <property type="entry name" value="AMINOHYDROLASE SSNA-RELATED"/>
    <property type="match status" value="1"/>
</dbReference>
<accession>A0A926EUP7</accession>
<sequence>MILDIIIHGGYVITMEGKGTGVINNGSVGIKGNTIVAVGTTNDILEKYTAHRYINAHNKVVMPGFIDCHIHTSDTIVRGGCQDIDNWMEDGIWPLLSRADDEDLVAGSMVNIIEAVKAGTTTFCDYETPMLKLIPNHIKVGTRLVAANMINELPTNVKKIPGEPYPLDPAVGQHKLQDNIKMIEQYHGYKDNLVTCMFGPQAVDMCSTELLIEIKNLAEKYDVGIHMHLAQGDREVIQVKKRYGKRSVAYAQELGLLNERLLAIHMTSATEEEVKIVAESGAGMVLCTGSIAILGGNLPPAEEFGKYSTRIGLGTDQSPGNNCNNLFNEMKFTSIAHKYKHKNGTAYPAWKVMRMATIEGANALGMGEIIGSLRPGKRADIIMIDMTFPNLSPIMDWPIRNIVPNLVYAGRGNEVEMVIIDGKVIVEDYKILTVDEKKAVEHINQCAKKICIELEKDKKNYDLPLAKWTREGYQ</sequence>
<evidence type="ECO:0000313" key="3">
    <source>
        <dbReference type="EMBL" id="MBC8588608.1"/>
    </source>
</evidence>
<evidence type="ECO:0000256" key="1">
    <source>
        <dbReference type="ARBA" id="ARBA00022801"/>
    </source>
</evidence>
<dbReference type="Pfam" id="PF01979">
    <property type="entry name" value="Amidohydro_1"/>
    <property type="match status" value="1"/>
</dbReference>
<dbReference type="InterPro" id="IPR006680">
    <property type="entry name" value="Amidohydro-rel"/>
</dbReference>
<dbReference type="Gene3D" id="2.30.40.10">
    <property type="entry name" value="Urease, subunit C, domain 1"/>
    <property type="match status" value="1"/>
</dbReference>
<evidence type="ECO:0000259" key="2">
    <source>
        <dbReference type="Pfam" id="PF01979"/>
    </source>
</evidence>
<dbReference type="Gene3D" id="3.20.20.140">
    <property type="entry name" value="Metal-dependent hydrolases"/>
    <property type="match status" value="1"/>
</dbReference>
<keyword evidence="1" id="KW-0378">Hydrolase</keyword>
<proteinExistence type="predicted"/>
<evidence type="ECO:0000313" key="4">
    <source>
        <dbReference type="Proteomes" id="UP000601171"/>
    </source>
</evidence>
<dbReference type="EMBL" id="JACRTG010000025">
    <property type="protein sequence ID" value="MBC8588608.1"/>
    <property type="molecule type" value="Genomic_DNA"/>
</dbReference>
<organism evidence="3 4">
    <name type="scientific">Paratissierella segnis</name>
    <dbReference type="NCBI Taxonomy" id="2763679"/>
    <lineage>
        <taxon>Bacteria</taxon>
        <taxon>Bacillati</taxon>
        <taxon>Bacillota</taxon>
        <taxon>Tissierellia</taxon>
        <taxon>Tissierellales</taxon>
        <taxon>Tissierellaceae</taxon>
        <taxon>Paratissierella</taxon>
    </lineage>
</organism>
<dbReference type="RefSeq" id="WP_262430065.1">
    <property type="nucleotide sequence ID" value="NZ_JACRTG010000025.1"/>
</dbReference>
<name>A0A926EUP7_9FIRM</name>
<dbReference type="SUPFAM" id="SSF51556">
    <property type="entry name" value="Metallo-dependent hydrolases"/>
    <property type="match status" value="1"/>
</dbReference>
<keyword evidence="4" id="KW-1185">Reference proteome</keyword>
<dbReference type="InterPro" id="IPR032466">
    <property type="entry name" value="Metal_Hydrolase"/>
</dbReference>
<feature type="domain" description="Amidohydrolase-related" evidence="2">
    <location>
        <begin position="60"/>
        <end position="424"/>
    </location>
</feature>
<dbReference type="PANTHER" id="PTHR43794:SF11">
    <property type="entry name" value="AMIDOHYDROLASE-RELATED DOMAIN-CONTAINING PROTEIN"/>
    <property type="match status" value="1"/>
</dbReference>
<dbReference type="AlphaFoldDB" id="A0A926EUP7"/>
<gene>
    <name evidence="3" type="ORF">H8707_10255</name>
</gene>